<gene>
    <name evidence="1" type="ORF">HPB47_016704</name>
</gene>
<feature type="non-terminal residue" evidence="1">
    <location>
        <position position="79"/>
    </location>
</feature>
<evidence type="ECO:0000313" key="1">
    <source>
        <dbReference type="EMBL" id="KAG0439254.1"/>
    </source>
</evidence>
<comment type="caution">
    <text evidence="1">The sequence shown here is derived from an EMBL/GenBank/DDBJ whole genome shotgun (WGS) entry which is preliminary data.</text>
</comment>
<sequence length="79" mass="8677">MSSLAEIFANEFARKVSLPWDAPSAPEPHIASRTTTSIDNNFTLAELTFPLSRCRRRGAPGPDGITNQALKNLDTEHQP</sequence>
<keyword evidence="2" id="KW-1185">Reference proteome</keyword>
<organism evidence="1 2">
    <name type="scientific">Ixodes persulcatus</name>
    <name type="common">Taiga tick</name>
    <dbReference type="NCBI Taxonomy" id="34615"/>
    <lineage>
        <taxon>Eukaryota</taxon>
        <taxon>Metazoa</taxon>
        <taxon>Ecdysozoa</taxon>
        <taxon>Arthropoda</taxon>
        <taxon>Chelicerata</taxon>
        <taxon>Arachnida</taxon>
        <taxon>Acari</taxon>
        <taxon>Parasitiformes</taxon>
        <taxon>Ixodida</taxon>
        <taxon>Ixodoidea</taxon>
        <taxon>Ixodidae</taxon>
        <taxon>Ixodinae</taxon>
        <taxon>Ixodes</taxon>
    </lineage>
</organism>
<evidence type="ECO:0000313" key="2">
    <source>
        <dbReference type="Proteomes" id="UP000805193"/>
    </source>
</evidence>
<accession>A0AC60QQ75</accession>
<protein>
    <submittedName>
        <fullName evidence="1">Uncharacterized protein</fullName>
    </submittedName>
</protein>
<dbReference type="EMBL" id="JABSTQ010005467">
    <property type="protein sequence ID" value="KAG0439254.1"/>
    <property type="molecule type" value="Genomic_DNA"/>
</dbReference>
<reference evidence="1 2" key="1">
    <citation type="journal article" date="2020" name="Cell">
        <title>Large-Scale Comparative Analyses of Tick Genomes Elucidate Their Genetic Diversity and Vector Capacities.</title>
        <authorList>
            <consortium name="Tick Genome and Microbiome Consortium (TIGMIC)"/>
            <person name="Jia N."/>
            <person name="Wang J."/>
            <person name="Shi W."/>
            <person name="Du L."/>
            <person name="Sun Y."/>
            <person name="Zhan W."/>
            <person name="Jiang J.F."/>
            <person name="Wang Q."/>
            <person name="Zhang B."/>
            <person name="Ji P."/>
            <person name="Bell-Sakyi L."/>
            <person name="Cui X.M."/>
            <person name="Yuan T.T."/>
            <person name="Jiang B.G."/>
            <person name="Yang W.F."/>
            <person name="Lam T.T."/>
            <person name="Chang Q.C."/>
            <person name="Ding S.J."/>
            <person name="Wang X.J."/>
            <person name="Zhu J.G."/>
            <person name="Ruan X.D."/>
            <person name="Zhao L."/>
            <person name="Wei J.T."/>
            <person name="Ye R.Z."/>
            <person name="Que T.C."/>
            <person name="Du C.H."/>
            <person name="Zhou Y.H."/>
            <person name="Cheng J.X."/>
            <person name="Dai P.F."/>
            <person name="Guo W.B."/>
            <person name="Han X.H."/>
            <person name="Huang E.J."/>
            <person name="Li L.F."/>
            <person name="Wei W."/>
            <person name="Gao Y.C."/>
            <person name="Liu J.Z."/>
            <person name="Shao H.Z."/>
            <person name="Wang X."/>
            <person name="Wang C.C."/>
            <person name="Yang T.C."/>
            <person name="Huo Q.B."/>
            <person name="Li W."/>
            <person name="Chen H.Y."/>
            <person name="Chen S.E."/>
            <person name="Zhou L.G."/>
            <person name="Ni X.B."/>
            <person name="Tian J.H."/>
            <person name="Sheng Y."/>
            <person name="Liu T."/>
            <person name="Pan Y.S."/>
            <person name="Xia L.Y."/>
            <person name="Li J."/>
            <person name="Zhao F."/>
            <person name="Cao W.C."/>
        </authorList>
    </citation>
    <scope>NUCLEOTIDE SEQUENCE [LARGE SCALE GENOMIC DNA]</scope>
    <source>
        <strain evidence="1">Iper-2018</strain>
    </source>
</reference>
<name>A0AC60QQ75_IXOPE</name>
<proteinExistence type="predicted"/>
<dbReference type="Proteomes" id="UP000805193">
    <property type="component" value="Unassembled WGS sequence"/>
</dbReference>